<evidence type="ECO:0000256" key="5">
    <source>
        <dbReference type="ARBA" id="ARBA00023002"/>
    </source>
</evidence>
<dbReference type="InterPro" id="IPR044463">
    <property type="entry name" value="DUS2_DSRM"/>
</dbReference>
<accession>A0AAW1DPI1</accession>
<dbReference type="InterPro" id="IPR013785">
    <property type="entry name" value="Aldolase_TIM"/>
</dbReference>
<dbReference type="EMBL" id="JAPXFL010000002">
    <property type="protein sequence ID" value="KAK9510255.1"/>
    <property type="molecule type" value="Genomic_DNA"/>
</dbReference>
<dbReference type="GO" id="GO:0050660">
    <property type="term" value="F:flavin adenine dinucleotide binding"/>
    <property type="evidence" value="ECO:0007669"/>
    <property type="project" value="InterPro"/>
</dbReference>
<sequence>MSTTLYDNKIILAPMVRIGTLPMRLLALRYGADLVYTEELIDWKLLRSERRQNDVLGTIDYIDRTDGTVVFRTCPEEEGKVILQIGTCDPERAYQVARLIESDVAGIDINMGCPKEFSIKGGMGAALLSQPEKATAILTKLVNGIKRPISCKIRLLEDECETIALCKRLADCGISAIAIHGRTKSERPQHKNRNSTIKNIANALDIPVIANGGSKEIDNYEDILKFKNETGCNSVMIARAAEWNASVFRKEGKLPLDDVIKAYIRLAIDYDNSPSNTKYCIQNILRELQDTEKGKEFLESQTLLQMSELWDQQDYYKQIKKKHETLGLIGRRDVCPVGYKKNCDGSDYIEMECAFLRNLYPKDPDLPKSQLLSWTKSKGYRLPSYDTCQMDKLFKSIVTVNGKKYTSSFWEKNKRWAEQSAAIVCLCSNGILEKQTLKDNGVLR</sequence>
<dbReference type="GO" id="GO:0010468">
    <property type="term" value="P:regulation of gene expression"/>
    <property type="evidence" value="ECO:0007669"/>
    <property type="project" value="UniProtKB-ARBA"/>
</dbReference>
<dbReference type="Gene3D" id="3.30.160.20">
    <property type="match status" value="1"/>
</dbReference>
<comment type="cofactor">
    <cofactor evidence="1">
        <name>FMN</name>
        <dbReference type="ChEBI" id="CHEBI:58210"/>
    </cofactor>
</comment>
<reference evidence="8 9" key="1">
    <citation type="submission" date="2022-12" db="EMBL/GenBank/DDBJ databases">
        <title>Chromosome-level genome assembly of true bugs.</title>
        <authorList>
            <person name="Ma L."/>
            <person name="Li H."/>
        </authorList>
    </citation>
    <scope>NUCLEOTIDE SEQUENCE [LARGE SCALE GENOMIC DNA]</scope>
    <source>
        <strain evidence="8">Lab_2022b</strain>
    </source>
</reference>
<evidence type="ECO:0000256" key="4">
    <source>
        <dbReference type="ARBA" id="ARBA00022694"/>
    </source>
</evidence>
<dbReference type="PANTHER" id="PTHR45936">
    <property type="entry name" value="TRNA-DIHYDROURIDINE(20) SYNTHASE [NAD(P)+]-LIKE"/>
    <property type="match status" value="1"/>
</dbReference>
<evidence type="ECO:0000313" key="9">
    <source>
        <dbReference type="Proteomes" id="UP001461498"/>
    </source>
</evidence>
<dbReference type="AlphaFoldDB" id="A0AAW1DPI1"/>
<dbReference type="Pfam" id="PF00035">
    <property type="entry name" value="dsrm"/>
    <property type="match status" value="1"/>
</dbReference>
<evidence type="ECO:0000259" key="6">
    <source>
        <dbReference type="Pfam" id="PF00035"/>
    </source>
</evidence>
<evidence type="ECO:0000256" key="1">
    <source>
        <dbReference type="ARBA" id="ARBA00001917"/>
    </source>
</evidence>
<dbReference type="SUPFAM" id="SSF51395">
    <property type="entry name" value="FMN-linked oxidoreductases"/>
    <property type="match status" value="1"/>
</dbReference>
<dbReference type="GO" id="GO:0005737">
    <property type="term" value="C:cytoplasm"/>
    <property type="evidence" value="ECO:0007669"/>
    <property type="project" value="TreeGrafter"/>
</dbReference>
<proteinExistence type="predicted"/>
<evidence type="ECO:0000313" key="8">
    <source>
        <dbReference type="EMBL" id="KAK9510255.1"/>
    </source>
</evidence>
<dbReference type="SUPFAM" id="SSF54768">
    <property type="entry name" value="dsRNA-binding domain-like"/>
    <property type="match status" value="1"/>
</dbReference>
<dbReference type="Proteomes" id="UP001461498">
    <property type="component" value="Unassembled WGS sequence"/>
</dbReference>
<comment type="caution">
    <text evidence="8">The sequence shown here is derived from an EMBL/GenBank/DDBJ whole genome shotgun (WGS) entry which is preliminary data.</text>
</comment>
<keyword evidence="5" id="KW-0560">Oxidoreductase</keyword>
<dbReference type="CDD" id="cd02801">
    <property type="entry name" value="DUS_like_FMN"/>
    <property type="match status" value="1"/>
</dbReference>
<dbReference type="InterPro" id="IPR035587">
    <property type="entry name" value="DUS-like_FMN-bd"/>
</dbReference>
<dbReference type="CDD" id="cd19871">
    <property type="entry name" value="DSRM_DUS2L"/>
    <property type="match status" value="1"/>
</dbReference>
<keyword evidence="2" id="KW-0285">Flavoprotein</keyword>
<dbReference type="InterPro" id="IPR052582">
    <property type="entry name" value="tRNA-DUS-like"/>
</dbReference>
<dbReference type="PANTHER" id="PTHR45936:SF1">
    <property type="entry name" value="TRNA-DIHYDROURIDINE(20) SYNTHASE [NAD(P)+]-LIKE"/>
    <property type="match status" value="1"/>
</dbReference>
<dbReference type="Pfam" id="PF01207">
    <property type="entry name" value="Dus"/>
    <property type="match status" value="1"/>
</dbReference>
<feature type="domain" description="DRBM" evidence="6">
    <location>
        <begin position="367"/>
        <end position="426"/>
    </location>
</feature>
<gene>
    <name evidence="8" type="ORF">O3M35_005078</name>
</gene>
<dbReference type="InterPro" id="IPR014720">
    <property type="entry name" value="dsRBD_dom"/>
</dbReference>
<evidence type="ECO:0000259" key="7">
    <source>
        <dbReference type="Pfam" id="PF01207"/>
    </source>
</evidence>
<dbReference type="GO" id="GO:0000049">
    <property type="term" value="F:tRNA binding"/>
    <property type="evidence" value="ECO:0007669"/>
    <property type="project" value="InterPro"/>
</dbReference>
<evidence type="ECO:0000256" key="2">
    <source>
        <dbReference type="ARBA" id="ARBA00022630"/>
    </source>
</evidence>
<keyword evidence="3" id="KW-0288">FMN</keyword>
<dbReference type="PROSITE" id="PS01136">
    <property type="entry name" value="UPF0034"/>
    <property type="match status" value="1"/>
</dbReference>
<dbReference type="GO" id="GO:0017150">
    <property type="term" value="F:tRNA dihydrouridine synthase activity"/>
    <property type="evidence" value="ECO:0007669"/>
    <property type="project" value="InterPro"/>
</dbReference>
<name>A0AAW1DPI1_9HEMI</name>
<keyword evidence="4" id="KW-0819">tRNA processing</keyword>
<evidence type="ECO:0000256" key="3">
    <source>
        <dbReference type="ARBA" id="ARBA00022643"/>
    </source>
</evidence>
<keyword evidence="9" id="KW-1185">Reference proteome</keyword>
<feature type="domain" description="DUS-like FMN-binding" evidence="7">
    <location>
        <begin position="11"/>
        <end position="251"/>
    </location>
</feature>
<dbReference type="InterPro" id="IPR018517">
    <property type="entry name" value="tRNA_hU_synthase_CS"/>
</dbReference>
<dbReference type="Gene3D" id="3.20.20.70">
    <property type="entry name" value="Aldolase class I"/>
    <property type="match status" value="1"/>
</dbReference>
<protein>
    <submittedName>
        <fullName evidence="8">Uncharacterized protein</fullName>
    </submittedName>
</protein>
<organism evidence="8 9">
    <name type="scientific">Rhynocoris fuscipes</name>
    <dbReference type="NCBI Taxonomy" id="488301"/>
    <lineage>
        <taxon>Eukaryota</taxon>
        <taxon>Metazoa</taxon>
        <taxon>Ecdysozoa</taxon>
        <taxon>Arthropoda</taxon>
        <taxon>Hexapoda</taxon>
        <taxon>Insecta</taxon>
        <taxon>Pterygota</taxon>
        <taxon>Neoptera</taxon>
        <taxon>Paraneoptera</taxon>
        <taxon>Hemiptera</taxon>
        <taxon>Heteroptera</taxon>
        <taxon>Panheteroptera</taxon>
        <taxon>Cimicomorpha</taxon>
        <taxon>Reduviidae</taxon>
        <taxon>Harpactorinae</taxon>
        <taxon>Harpactorini</taxon>
        <taxon>Rhynocoris</taxon>
    </lineage>
</organism>